<keyword evidence="3" id="KW-0560">Oxidoreductase</keyword>
<sequence length="274" mass="28513">MFAFTYHKPGDTGLAVELASRNPDAKFLAGGQTLIPTLKQRLAAPSDLVDLGALGDLRGISVCDEGVLVGAMTPHEAVASSPLMKAHIPALADLAGLIGDPAVRQLGTLGGSVANSDPSADYPAACLALGATVITDRRRIAAADFFLGLFETALEPSELITAIVFPAPQGAAYTKFRNPASRYAMAGVFIVRGTEDVRVAVTGVSGDGVFRWQEAEAALATDFSEAALGDIVLPAEGMISDMHGTGAYRAHLASVMARLAVRRMGVSPWPEQPL</sequence>
<dbReference type="InterPro" id="IPR051312">
    <property type="entry name" value="Diverse_Substr_Oxidored"/>
</dbReference>
<dbReference type="PROSITE" id="PS51387">
    <property type="entry name" value="FAD_PCMH"/>
    <property type="match status" value="1"/>
</dbReference>
<dbReference type="PANTHER" id="PTHR42659">
    <property type="entry name" value="XANTHINE DEHYDROGENASE SUBUNIT C-RELATED"/>
    <property type="match status" value="1"/>
</dbReference>
<reference evidence="5 6" key="1">
    <citation type="submission" date="2023-11" db="EMBL/GenBank/DDBJ databases">
        <authorList>
            <person name="Bao R."/>
        </authorList>
    </citation>
    <scope>NUCLEOTIDE SEQUENCE [LARGE SCALE GENOMIC DNA]</scope>
    <source>
        <strain evidence="5 6">PJ23</strain>
    </source>
</reference>
<keyword evidence="1" id="KW-0285">Flavoprotein</keyword>
<dbReference type="Proteomes" id="UP001274321">
    <property type="component" value="Unassembled WGS sequence"/>
</dbReference>
<accession>A0ABU4RN38</accession>
<keyword evidence="2" id="KW-0274">FAD</keyword>
<dbReference type="InterPro" id="IPR016166">
    <property type="entry name" value="FAD-bd_PCMH"/>
</dbReference>
<dbReference type="Gene3D" id="3.30.390.50">
    <property type="entry name" value="CO dehydrogenase flavoprotein, C-terminal domain"/>
    <property type="match status" value="1"/>
</dbReference>
<dbReference type="InterPro" id="IPR016167">
    <property type="entry name" value="FAD-bd_PCMH_sub1"/>
</dbReference>
<dbReference type="Pfam" id="PF00941">
    <property type="entry name" value="FAD_binding_5"/>
    <property type="match status" value="1"/>
</dbReference>
<dbReference type="EMBL" id="JAXAFJ010000004">
    <property type="protein sequence ID" value="MDX6806234.1"/>
    <property type="molecule type" value="Genomic_DNA"/>
</dbReference>
<evidence type="ECO:0000313" key="6">
    <source>
        <dbReference type="Proteomes" id="UP001274321"/>
    </source>
</evidence>
<dbReference type="InterPro" id="IPR016169">
    <property type="entry name" value="FAD-bd_PCMH_sub2"/>
</dbReference>
<protein>
    <submittedName>
        <fullName evidence="5">Xanthine dehydrogenase family protein subunit M</fullName>
    </submittedName>
</protein>
<evidence type="ECO:0000256" key="1">
    <source>
        <dbReference type="ARBA" id="ARBA00022630"/>
    </source>
</evidence>
<dbReference type="Gene3D" id="3.30.43.10">
    <property type="entry name" value="Uridine Diphospho-n-acetylenolpyruvylglucosamine Reductase, domain 2"/>
    <property type="match status" value="1"/>
</dbReference>
<dbReference type="PANTHER" id="PTHR42659:SF2">
    <property type="entry name" value="XANTHINE DEHYDROGENASE SUBUNIT C-RELATED"/>
    <property type="match status" value="1"/>
</dbReference>
<name>A0ABU4RN38_9HYPH</name>
<dbReference type="InterPro" id="IPR002346">
    <property type="entry name" value="Mopterin_DH_FAD-bd"/>
</dbReference>
<proteinExistence type="predicted"/>
<evidence type="ECO:0000313" key="5">
    <source>
        <dbReference type="EMBL" id="MDX6806234.1"/>
    </source>
</evidence>
<evidence type="ECO:0000256" key="3">
    <source>
        <dbReference type="ARBA" id="ARBA00023002"/>
    </source>
</evidence>
<dbReference type="InterPro" id="IPR036683">
    <property type="entry name" value="CO_DH_flav_C_dom_sf"/>
</dbReference>
<dbReference type="InterPro" id="IPR005107">
    <property type="entry name" value="CO_DH_flav_C"/>
</dbReference>
<dbReference type="Gene3D" id="3.30.465.10">
    <property type="match status" value="1"/>
</dbReference>
<dbReference type="SUPFAM" id="SSF55447">
    <property type="entry name" value="CO dehydrogenase flavoprotein C-terminal domain-like"/>
    <property type="match status" value="1"/>
</dbReference>
<evidence type="ECO:0000256" key="2">
    <source>
        <dbReference type="ARBA" id="ARBA00022827"/>
    </source>
</evidence>
<organism evidence="5 6">
    <name type="scientific">Terrihabitans rhizophilus</name>
    <dbReference type="NCBI Taxonomy" id="3092662"/>
    <lineage>
        <taxon>Bacteria</taxon>
        <taxon>Pseudomonadati</taxon>
        <taxon>Pseudomonadota</taxon>
        <taxon>Alphaproteobacteria</taxon>
        <taxon>Hyphomicrobiales</taxon>
        <taxon>Terrihabitans</taxon>
    </lineage>
</organism>
<dbReference type="SMART" id="SM01092">
    <property type="entry name" value="CO_deh_flav_C"/>
    <property type="match status" value="1"/>
</dbReference>
<keyword evidence="6" id="KW-1185">Reference proteome</keyword>
<feature type="domain" description="FAD-binding PCMH-type" evidence="4">
    <location>
        <begin position="1"/>
        <end position="170"/>
    </location>
</feature>
<dbReference type="SUPFAM" id="SSF56176">
    <property type="entry name" value="FAD-binding/transporter-associated domain-like"/>
    <property type="match status" value="1"/>
</dbReference>
<evidence type="ECO:0000259" key="4">
    <source>
        <dbReference type="PROSITE" id="PS51387"/>
    </source>
</evidence>
<dbReference type="InterPro" id="IPR036318">
    <property type="entry name" value="FAD-bd_PCMH-like_sf"/>
</dbReference>
<comment type="caution">
    <text evidence="5">The sequence shown here is derived from an EMBL/GenBank/DDBJ whole genome shotgun (WGS) entry which is preliminary data.</text>
</comment>
<dbReference type="RefSeq" id="WP_319844350.1">
    <property type="nucleotide sequence ID" value="NZ_JAXAFJ010000004.1"/>
</dbReference>
<gene>
    <name evidence="5" type="ORF">SCD90_09165</name>
</gene>